<keyword evidence="1" id="KW-0812">Transmembrane</keyword>
<feature type="transmembrane region" description="Helical" evidence="1">
    <location>
        <begin position="67"/>
        <end position="84"/>
    </location>
</feature>
<name>A0ABV5UR95_9MICC</name>
<evidence type="ECO:0000256" key="1">
    <source>
        <dbReference type="SAM" id="Phobius"/>
    </source>
</evidence>
<sequence>MIQMKKWIRWQDWTVIAAGAYAALSVLWTRQGGSSTAFMIILGVLLVAAGVTNLAVPGMPAAEWAQAAFAVVLLLAPWLGGFVSMTGAAWSAWIPGAVALVVTALAIKPSTEEYRHHHVLPAP</sequence>
<keyword evidence="4" id="KW-1185">Reference proteome</keyword>
<evidence type="ECO:0000259" key="2">
    <source>
        <dbReference type="Pfam" id="PF03779"/>
    </source>
</evidence>
<reference evidence="3 4" key="1">
    <citation type="submission" date="2024-09" db="EMBL/GenBank/DDBJ databases">
        <authorList>
            <person name="Sun Q."/>
            <person name="Mori K."/>
        </authorList>
    </citation>
    <scope>NUCLEOTIDE SEQUENCE [LARGE SCALE GENOMIC DNA]</scope>
    <source>
        <strain evidence="3 4">JCM 13519</strain>
    </source>
</reference>
<keyword evidence="1" id="KW-1133">Transmembrane helix</keyword>
<evidence type="ECO:0000313" key="4">
    <source>
        <dbReference type="Proteomes" id="UP001589536"/>
    </source>
</evidence>
<feature type="transmembrane region" description="Helical" evidence="1">
    <location>
        <begin position="12"/>
        <end position="29"/>
    </location>
</feature>
<comment type="caution">
    <text evidence="3">The sequence shown here is derived from an EMBL/GenBank/DDBJ whole genome shotgun (WGS) entry which is preliminary data.</text>
</comment>
<dbReference type="Pfam" id="PF03779">
    <property type="entry name" value="SPW"/>
    <property type="match status" value="1"/>
</dbReference>
<keyword evidence="1" id="KW-0472">Membrane</keyword>
<feature type="transmembrane region" description="Helical" evidence="1">
    <location>
        <begin position="35"/>
        <end position="55"/>
    </location>
</feature>
<accession>A0ABV5UR95</accession>
<dbReference type="RefSeq" id="WP_376954211.1">
    <property type="nucleotide sequence ID" value="NZ_JBHMBH010000021.1"/>
</dbReference>
<feature type="domain" description="SPW repeat-containing integral membrane" evidence="2">
    <location>
        <begin position="10"/>
        <end position="103"/>
    </location>
</feature>
<organism evidence="3 4">
    <name type="scientific">Arthrobacter methylotrophus</name>
    <dbReference type="NCBI Taxonomy" id="121291"/>
    <lineage>
        <taxon>Bacteria</taxon>
        <taxon>Bacillati</taxon>
        <taxon>Actinomycetota</taxon>
        <taxon>Actinomycetes</taxon>
        <taxon>Micrococcales</taxon>
        <taxon>Micrococcaceae</taxon>
        <taxon>Arthrobacter</taxon>
    </lineage>
</organism>
<proteinExistence type="predicted"/>
<gene>
    <name evidence="3" type="ORF">ACFFPI_09955</name>
</gene>
<dbReference type="EMBL" id="JBHMBH010000021">
    <property type="protein sequence ID" value="MFB9714444.1"/>
    <property type="molecule type" value="Genomic_DNA"/>
</dbReference>
<protein>
    <submittedName>
        <fullName evidence="3">SPW repeat protein</fullName>
    </submittedName>
</protein>
<dbReference type="Proteomes" id="UP001589536">
    <property type="component" value="Unassembled WGS sequence"/>
</dbReference>
<evidence type="ECO:0000313" key="3">
    <source>
        <dbReference type="EMBL" id="MFB9714444.1"/>
    </source>
</evidence>
<feature type="transmembrane region" description="Helical" evidence="1">
    <location>
        <begin position="90"/>
        <end position="107"/>
    </location>
</feature>
<dbReference type="InterPro" id="IPR005530">
    <property type="entry name" value="SPW"/>
</dbReference>